<keyword evidence="2" id="KW-1185">Reference proteome</keyword>
<proteinExistence type="predicted"/>
<dbReference type="EMBL" id="CP002349">
    <property type="protein sequence ID" value="ADR22350.1"/>
    <property type="molecule type" value="Genomic_DNA"/>
</dbReference>
<dbReference type="HOGENOM" id="CLU_684770_0_0_10"/>
<dbReference type="RefSeq" id="WP_013454493.1">
    <property type="nucleotide sequence ID" value="NC_014759.1"/>
</dbReference>
<evidence type="ECO:0000313" key="1">
    <source>
        <dbReference type="EMBL" id="ADR22350.1"/>
    </source>
</evidence>
<dbReference type="OrthoDB" id="277629at2"/>
<accession>E4TLP6</accession>
<evidence type="ECO:0000313" key="2">
    <source>
        <dbReference type="Proteomes" id="UP000008720"/>
    </source>
</evidence>
<evidence type="ECO:0008006" key="3">
    <source>
        <dbReference type="Google" id="ProtNLM"/>
    </source>
</evidence>
<name>E4TLP6_MARTH</name>
<dbReference type="KEGG" id="mtt:Ftrac_2372"/>
<dbReference type="STRING" id="643867.Ftrac_2372"/>
<dbReference type="SUPFAM" id="SSF159501">
    <property type="entry name" value="EreA/ChaN-like"/>
    <property type="match status" value="1"/>
</dbReference>
<organism evidence="1 2">
    <name type="scientific">Marivirga tractuosa (strain ATCC 23168 / DSM 4126 / NBRC 15989 / NCIMB 1408 / VKM B-1430 / H-43)</name>
    <name type="common">Microscilla tractuosa</name>
    <name type="synonym">Flexibacter tractuosus</name>
    <dbReference type="NCBI Taxonomy" id="643867"/>
    <lineage>
        <taxon>Bacteria</taxon>
        <taxon>Pseudomonadati</taxon>
        <taxon>Bacteroidota</taxon>
        <taxon>Cytophagia</taxon>
        <taxon>Cytophagales</taxon>
        <taxon>Marivirgaceae</taxon>
        <taxon>Marivirga</taxon>
    </lineage>
</organism>
<dbReference type="AlphaFoldDB" id="E4TLP6"/>
<dbReference type="eggNOG" id="ENOG502Z7PQ">
    <property type="taxonomic scope" value="Bacteria"/>
</dbReference>
<dbReference type="Proteomes" id="UP000008720">
    <property type="component" value="Chromosome"/>
</dbReference>
<reference evidence="1 2" key="1">
    <citation type="journal article" date="2011" name="Stand. Genomic Sci.">
        <title>Complete genome sequence of Marivirga tractuosa type strain (H-43).</title>
        <authorList>
            <person name="Pagani I."/>
            <person name="Chertkov O."/>
            <person name="Lapidus A."/>
            <person name="Lucas S."/>
            <person name="Del Rio T.G."/>
            <person name="Tice H."/>
            <person name="Copeland A."/>
            <person name="Cheng J.F."/>
            <person name="Nolan M."/>
            <person name="Saunders E."/>
            <person name="Pitluck S."/>
            <person name="Held B."/>
            <person name="Goodwin L."/>
            <person name="Liolios K."/>
            <person name="Ovchinikova G."/>
            <person name="Ivanova N."/>
            <person name="Mavromatis K."/>
            <person name="Pati A."/>
            <person name="Chen A."/>
            <person name="Palaniappan K."/>
            <person name="Land M."/>
            <person name="Hauser L."/>
            <person name="Jeffries C.D."/>
            <person name="Detter J.C."/>
            <person name="Han C."/>
            <person name="Tapia R."/>
            <person name="Ngatchou-Djao O.D."/>
            <person name="Rohde M."/>
            <person name="Goker M."/>
            <person name="Spring S."/>
            <person name="Sikorski J."/>
            <person name="Woyke T."/>
            <person name="Bristow J."/>
            <person name="Eisen J.A."/>
            <person name="Markowitz V."/>
            <person name="Hugenholtz P."/>
            <person name="Klenk H.P."/>
            <person name="Kyrpides N.C."/>
        </authorList>
    </citation>
    <scope>NUCLEOTIDE SEQUENCE [LARGE SCALE GENOMIC DNA]</scope>
    <source>
        <strain evidence="2">ATCC 23168 / DSM 4126 / NBRC 15989 / NCIMB 1408 / VKM B-1430 / H-43</strain>
    </source>
</reference>
<dbReference type="PROSITE" id="PS51257">
    <property type="entry name" value="PROKAR_LIPOPROTEIN"/>
    <property type="match status" value="1"/>
</dbReference>
<protein>
    <recommendedName>
        <fullName evidence="3">Lipoprotein</fullName>
    </recommendedName>
</protein>
<sequence length="402" mass="46140">MKQTTLLLIPIFLLAACKQKEIQEINFSTDYKFNSEIEENLMNDTIPGRYQIAASEYAKKGDYKNALILWDLGMPSQNWNYKQSEIDSIRSNYSVINAKEYILQEAKKNQVVIINEAHHNPMHRVFTKSLLQNLFDNGYKNLGLEALNNGVDLDAALKSRGYPIQITGYYIKDPQFGNLVRDALEIGYDLFAYENMEKGGGKPREIEQAKNIQKVIESKPNEKFLIHCGFAHLMEGNYSGWEKAMAGRLTEYTGINPLTINQEEYSERSKTEYNQPLLKAFDIKESSILIDEDNNPLKYERDEAWADIAVLHPKTEYVNNRPNWLFQNGNQNVSVELKDIPIEFPVMVLAYKKGEDINEAVPIDIVEVENNTDKCHLALKSGGYEIVVTNKTESFKFDKEVH</sequence>
<gene>
    <name evidence="1" type="ordered locus">Ftrac_2372</name>
</gene>